<dbReference type="AlphaFoldDB" id="A0A0L8H153"/>
<proteinExistence type="predicted"/>
<evidence type="ECO:0000313" key="1">
    <source>
        <dbReference type="EMBL" id="KOF82953.1"/>
    </source>
</evidence>
<name>A0A0L8H153_OCTBM</name>
<dbReference type="EMBL" id="KQ419601">
    <property type="protein sequence ID" value="KOF82953.1"/>
    <property type="molecule type" value="Genomic_DNA"/>
</dbReference>
<protein>
    <submittedName>
        <fullName evidence="1">Uncharacterized protein</fullName>
    </submittedName>
</protein>
<gene>
    <name evidence="1" type="ORF">OCBIM_22024580mg</name>
</gene>
<accession>A0A0L8H153</accession>
<organism evidence="1">
    <name type="scientific">Octopus bimaculoides</name>
    <name type="common">California two-spotted octopus</name>
    <dbReference type="NCBI Taxonomy" id="37653"/>
    <lineage>
        <taxon>Eukaryota</taxon>
        <taxon>Metazoa</taxon>
        <taxon>Spiralia</taxon>
        <taxon>Lophotrochozoa</taxon>
        <taxon>Mollusca</taxon>
        <taxon>Cephalopoda</taxon>
        <taxon>Coleoidea</taxon>
        <taxon>Octopodiformes</taxon>
        <taxon>Octopoda</taxon>
        <taxon>Incirrata</taxon>
        <taxon>Octopodidae</taxon>
        <taxon>Octopus</taxon>
    </lineage>
</organism>
<reference evidence="1" key="1">
    <citation type="submission" date="2015-07" db="EMBL/GenBank/DDBJ databases">
        <title>MeaNS - Measles Nucleotide Surveillance Program.</title>
        <authorList>
            <person name="Tran T."/>
            <person name="Druce J."/>
        </authorList>
    </citation>
    <scope>NUCLEOTIDE SEQUENCE</scope>
    <source>
        <strain evidence="1">UCB-OBI-ISO-001</strain>
        <tissue evidence="1">Gonad</tissue>
    </source>
</reference>
<sequence length="61" mass="6903">MLLVAFFSLLLPPIIFSFSFIHTHLSMWVCFCWDIIACSSQDACSSSSYSSMKHILLLSLL</sequence>